<dbReference type="CDD" id="cd10967">
    <property type="entry name" value="CE4_GLA_like_6s"/>
    <property type="match status" value="1"/>
</dbReference>
<dbReference type="PANTHER" id="PTHR34216:SF3">
    <property type="entry name" value="POLY-BETA-1,6-N-ACETYL-D-GLUCOSAMINE N-DEACETYLASE"/>
    <property type="match status" value="1"/>
</dbReference>
<dbReference type="InterPro" id="IPR002509">
    <property type="entry name" value="NODB_dom"/>
</dbReference>
<dbReference type="Pfam" id="PF01522">
    <property type="entry name" value="Polysacc_deac_1"/>
    <property type="match status" value="1"/>
</dbReference>
<dbReference type="RefSeq" id="WP_230741729.1">
    <property type="nucleotide sequence ID" value="NZ_PGCK01000005.1"/>
</dbReference>
<evidence type="ECO:0000256" key="2">
    <source>
        <dbReference type="ARBA" id="ARBA00022729"/>
    </source>
</evidence>
<gene>
    <name evidence="5" type="ORF">CUJ83_07765</name>
</gene>
<evidence type="ECO:0000256" key="1">
    <source>
        <dbReference type="ARBA" id="ARBA00004613"/>
    </source>
</evidence>
<dbReference type="EMBL" id="PGCK01000005">
    <property type="protein sequence ID" value="MCD1294893.1"/>
    <property type="molecule type" value="Genomic_DNA"/>
</dbReference>
<evidence type="ECO:0000259" key="4">
    <source>
        <dbReference type="PROSITE" id="PS51677"/>
    </source>
</evidence>
<keyword evidence="3" id="KW-0812">Transmembrane</keyword>
<feature type="transmembrane region" description="Helical" evidence="3">
    <location>
        <begin position="12"/>
        <end position="31"/>
    </location>
</feature>
<reference evidence="5 6" key="1">
    <citation type="submission" date="2017-11" db="EMBL/GenBank/DDBJ databases">
        <title>Isolation and Characterization of Family Methanocellaceae Species from Potential Methane Hydrate Area Offshore Southwestern Taiwan.</title>
        <authorList>
            <person name="Zhang W.-L."/>
            <person name="Chen W.-C."/>
            <person name="Lai M.-C."/>
            <person name="Chen S.-C."/>
        </authorList>
    </citation>
    <scope>NUCLEOTIDE SEQUENCE [LARGE SCALE GENOMIC DNA]</scope>
    <source>
        <strain evidence="5 6">CWC-04</strain>
    </source>
</reference>
<dbReference type="PROSITE" id="PS51677">
    <property type="entry name" value="NODB"/>
    <property type="match status" value="1"/>
</dbReference>
<dbReference type="PANTHER" id="PTHR34216">
    <property type="match status" value="1"/>
</dbReference>
<keyword evidence="3" id="KW-1133">Transmembrane helix</keyword>
<protein>
    <recommendedName>
        <fullName evidence="4">NodB homology domain-containing protein</fullName>
    </recommendedName>
</protein>
<keyword evidence="3" id="KW-0472">Membrane</keyword>
<feature type="domain" description="NodB homology" evidence="4">
    <location>
        <begin position="44"/>
        <end position="263"/>
    </location>
</feature>
<organism evidence="5 6">
    <name type="scientific">Methanooceanicella nereidis</name>
    <dbReference type="NCBI Taxonomy" id="2052831"/>
    <lineage>
        <taxon>Archaea</taxon>
        <taxon>Methanobacteriati</taxon>
        <taxon>Methanobacteriota</taxon>
        <taxon>Stenosarchaea group</taxon>
        <taxon>Methanomicrobia</taxon>
        <taxon>Methanocellales</taxon>
        <taxon>Methanocellaceae</taxon>
        <taxon>Methanooceanicella</taxon>
    </lineage>
</organism>
<dbReference type="AlphaFoldDB" id="A0AAP2RCN9"/>
<dbReference type="GO" id="GO:0005975">
    <property type="term" value="P:carbohydrate metabolic process"/>
    <property type="evidence" value="ECO:0007669"/>
    <property type="project" value="InterPro"/>
</dbReference>
<dbReference type="GO" id="GO:0016810">
    <property type="term" value="F:hydrolase activity, acting on carbon-nitrogen (but not peptide) bonds"/>
    <property type="evidence" value="ECO:0007669"/>
    <property type="project" value="InterPro"/>
</dbReference>
<keyword evidence="6" id="KW-1185">Reference proteome</keyword>
<dbReference type="Proteomes" id="UP001320159">
    <property type="component" value="Unassembled WGS sequence"/>
</dbReference>
<comment type="caution">
    <text evidence="5">The sequence shown here is derived from an EMBL/GenBank/DDBJ whole genome shotgun (WGS) entry which is preliminary data.</text>
</comment>
<dbReference type="InterPro" id="IPR011330">
    <property type="entry name" value="Glyco_hydro/deAcase_b/a-brl"/>
</dbReference>
<comment type="subcellular location">
    <subcellularLocation>
        <location evidence="1">Secreted</location>
    </subcellularLocation>
</comment>
<sequence>MEGLKHLLPDPKYLGVILIIVFVTSVTVFSVNGSLFDINGNGKPGVVITFDDNYVSDWYAIRDMLKKYDAKVTFMVSGFDDLNTSDIEKLKDLRKDGHEIGCHGLDHVHADCYLANNTIEEYLDAEILSAIGAMNKKGFFPRSFAYPYGSHSSQTDAALLKYFKRLRVTTGSNIDNIKDANEAYYKFNGDRVVASVCIDDSEDITTEEILEGLQRAKEHNETVIFFTHQPINYTVDNSTEKVISYERLEAVLKYAHDNNLTFYRMSDLY</sequence>
<dbReference type="GO" id="GO:0005576">
    <property type="term" value="C:extracellular region"/>
    <property type="evidence" value="ECO:0007669"/>
    <property type="project" value="UniProtKB-SubCell"/>
</dbReference>
<dbReference type="InterPro" id="IPR051398">
    <property type="entry name" value="Polysacch_Deacetylase"/>
</dbReference>
<keyword evidence="2" id="KW-0732">Signal</keyword>
<dbReference type="SUPFAM" id="SSF88713">
    <property type="entry name" value="Glycoside hydrolase/deacetylase"/>
    <property type="match status" value="1"/>
</dbReference>
<proteinExistence type="predicted"/>
<dbReference type="Gene3D" id="3.20.20.370">
    <property type="entry name" value="Glycoside hydrolase/deacetylase"/>
    <property type="match status" value="1"/>
</dbReference>
<evidence type="ECO:0000313" key="5">
    <source>
        <dbReference type="EMBL" id="MCD1294893.1"/>
    </source>
</evidence>
<name>A0AAP2RCN9_9EURY</name>
<evidence type="ECO:0000313" key="6">
    <source>
        <dbReference type="Proteomes" id="UP001320159"/>
    </source>
</evidence>
<evidence type="ECO:0000256" key="3">
    <source>
        <dbReference type="SAM" id="Phobius"/>
    </source>
</evidence>
<accession>A0AAP2RCN9</accession>